<sequence>MAAIAGNSNLNVIFNATAGCLRLHDAISRIQDLQINDLDGKEVQLTAQELLDLIDSVQNDVDIALCATFTERLRNNSTSETVSLNSKAENPISSPKNAALKSVCGNTASEDLPAVESSKKAVASELPLVTFAGERLTWPSDVRYEELKCGDIKVYVNKPVIDPDLMKLFHFSGTLLDDMPKRNNLNPQASSSEVVDGLRPNQMILLSIEGEEPGSQFHRAVALNSRKAWKLDDGILTKLRPGSARQMSKGNCSIPPYAQLFIRRGL</sequence>
<gene>
    <name evidence="1" type="ORF">NMOB1V02_LOCUS8086</name>
</gene>
<dbReference type="Proteomes" id="UP000678499">
    <property type="component" value="Unassembled WGS sequence"/>
</dbReference>
<organism evidence="1">
    <name type="scientific">Notodromas monacha</name>
    <dbReference type="NCBI Taxonomy" id="399045"/>
    <lineage>
        <taxon>Eukaryota</taxon>
        <taxon>Metazoa</taxon>
        <taxon>Ecdysozoa</taxon>
        <taxon>Arthropoda</taxon>
        <taxon>Crustacea</taxon>
        <taxon>Oligostraca</taxon>
        <taxon>Ostracoda</taxon>
        <taxon>Podocopa</taxon>
        <taxon>Podocopida</taxon>
        <taxon>Cypridocopina</taxon>
        <taxon>Cypridoidea</taxon>
        <taxon>Cyprididae</taxon>
        <taxon>Notodromas</taxon>
    </lineage>
</organism>
<proteinExistence type="predicted"/>
<dbReference type="EMBL" id="OA884204">
    <property type="protein sequence ID" value="CAD7280426.1"/>
    <property type="molecule type" value="Genomic_DNA"/>
</dbReference>
<dbReference type="AlphaFoldDB" id="A0A7R9GFD2"/>
<name>A0A7R9GFD2_9CRUS</name>
<reference evidence="1" key="1">
    <citation type="submission" date="2020-11" db="EMBL/GenBank/DDBJ databases">
        <authorList>
            <person name="Tran Van P."/>
        </authorList>
    </citation>
    <scope>NUCLEOTIDE SEQUENCE</scope>
</reference>
<protein>
    <submittedName>
        <fullName evidence="1">Uncharacterized protein</fullName>
    </submittedName>
</protein>
<accession>A0A7R9GFD2</accession>
<evidence type="ECO:0000313" key="2">
    <source>
        <dbReference type="Proteomes" id="UP000678499"/>
    </source>
</evidence>
<dbReference type="EMBL" id="CAJPEX010002167">
    <property type="protein sequence ID" value="CAG0920578.1"/>
    <property type="molecule type" value="Genomic_DNA"/>
</dbReference>
<evidence type="ECO:0000313" key="1">
    <source>
        <dbReference type="EMBL" id="CAD7280426.1"/>
    </source>
</evidence>
<keyword evidence="2" id="KW-1185">Reference proteome</keyword>